<reference evidence="1 2" key="1">
    <citation type="submission" date="2019-11" db="EMBL/GenBank/DDBJ databases">
        <authorList>
            <person name="He Y."/>
        </authorList>
    </citation>
    <scope>NUCLEOTIDE SEQUENCE [LARGE SCALE GENOMIC DNA]</scope>
    <source>
        <strain evidence="1 2">SCSIO 58843</strain>
    </source>
</reference>
<gene>
    <name evidence="1" type="ORF">GH723_06245</name>
</gene>
<dbReference type="AlphaFoldDB" id="A0A5Q2RIN3"/>
<evidence type="ECO:0000313" key="2">
    <source>
        <dbReference type="Proteomes" id="UP000334019"/>
    </source>
</evidence>
<dbReference type="EMBL" id="CP045851">
    <property type="protein sequence ID" value="QGG94742.1"/>
    <property type="molecule type" value="Genomic_DNA"/>
</dbReference>
<dbReference type="KEGG" id="atq:GH723_06245"/>
<evidence type="ECO:0000313" key="1">
    <source>
        <dbReference type="EMBL" id="QGG94742.1"/>
    </source>
</evidence>
<organism evidence="1 2">
    <name type="scientific">Actinomarinicola tropica</name>
    <dbReference type="NCBI Taxonomy" id="2789776"/>
    <lineage>
        <taxon>Bacteria</taxon>
        <taxon>Bacillati</taxon>
        <taxon>Actinomycetota</taxon>
        <taxon>Acidimicrobiia</taxon>
        <taxon>Acidimicrobiales</taxon>
        <taxon>Iamiaceae</taxon>
        <taxon>Actinomarinicola</taxon>
    </lineage>
</organism>
<keyword evidence="2" id="KW-1185">Reference proteome</keyword>
<protein>
    <submittedName>
        <fullName evidence="1">Uncharacterized protein</fullName>
    </submittedName>
</protein>
<dbReference type="RefSeq" id="WP_153758848.1">
    <property type="nucleotide sequence ID" value="NZ_CP045851.1"/>
</dbReference>
<name>A0A5Q2RIN3_9ACTN</name>
<dbReference type="Proteomes" id="UP000334019">
    <property type="component" value="Chromosome"/>
</dbReference>
<sequence length="91" mass="9439">MNDEPRPATGTPGEAPDIADGRYDIFVVDADDAPDVGDDAVRLSVTVLAGPHKSHVLDLTARGLGWSSIDLIGMPGTLVVTDGQPSVTIDD</sequence>
<accession>A0A5Q2RIN3</accession>
<proteinExistence type="predicted"/>